<dbReference type="Proteomes" id="UP000003448">
    <property type="component" value="Unassembled WGS sequence"/>
</dbReference>
<dbReference type="Gene3D" id="3.30.70.100">
    <property type="match status" value="1"/>
</dbReference>
<evidence type="ECO:0000313" key="4">
    <source>
        <dbReference type="EMBL" id="CCH15661.1"/>
    </source>
</evidence>
<proteinExistence type="predicted"/>
<dbReference type="eggNOG" id="COG2608">
    <property type="taxonomic scope" value="Bacteria"/>
</dbReference>
<dbReference type="RefSeq" id="WP_007454941.1">
    <property type="nucleotide sequence ID" value="NZ_HF570108.1"/>
</dbReference>
<accession>I0KVR4</accession>
<dbReference type="InterPro" id="IPR006122">
    <property type="entry name" value="HMA_Cu_ion-bd"/>
</dbReference>
<dbReference type="PROSITE" id="PS01047">
    <property type="entry name" value="HMA_1"/>
    <property type="match status" value="1"/>
</dbReference>
<dbReference type="InterPro" id="IPR017969">
    <property type="entry name" value="Heavy-metal-associated_CS"/>
</dbReference>
<dbReference type="SUPFAM" id="SSF55008">
    <property type="entry name" value="HMA, heavy metal-associated domain"/>
    <property type="match status" value="1"/>
</dbReference>
<dbReference type="PROSITE" id="PS50846">
    <property type="entry name" value="HMA_2"/>
    <property type="match status" value="1"/>
</dbReference>
<dbReference type="AlphaFoldDB" id="I0KVR4"/>
<keyword evidence="5" id="KW-1185">Reference proteome</keyword>
<evidence type="ECO:0000256" key="1">
    <source>
        <dbReference type="ARBA" id="ARBA00022723"/>
    </source>
</evidence>
<dbReference type="GO" id="GO:0005507">
    <property type="term" value="F:copper ion binding"/>
    <property type="evidence" value="ECO:0007669"/>
    <property type="project" value="InterPro"/>
</dbReference>
<organism evidence="4 5">
    <name type="scientific">Micromonospora lupini str. Lupac 08</name>
    <dbReference type="NCBI Taxonomy" id="1150864"/>
    <lineage>
        <taxon>Bacteria</taxon>
        <taxon>Bacillati</taxon>
        <taxon>Actinomycetota</taxon>
        <taxon>Actinomycetes</taxon>
        <taxon>Micromonosporales</taxon>
        <taxon>Micromonosporaceae</taxon>
        <taxon>Micromonospora</taxon>
    </lineage>
</organism>
<name>I0KVR4_9ACTN</name>
<gene>
    <name evidence="4" type="primary">copZ</name>
    <name evidence="4" type="ORF">MILUP08_40571</name>
</gene>
<evidence type="ECO:0000256" key="2">
    <source>
        <dbReference type="ARBA" id="ARBA00023008"/>
    </source>
</evidence>
<dbReference type="EMBL" id="CAIE01000008">
    <property type="protein sequence ID" value="CCH15661.1"/>
    <property type="molecule type" value="Genomic_DNA"/>
</dbReference>
<feature type="domain" description="HMA" evidence="3">
    <location>
        <begin position="2"/>
        <end position="67"/>
    </location>
</feature>
<keyword evidence="2" id="KW-0186">Copper</keyword>
<keyword evidence="1" id="KW-0479">Metal-binding</keyword>
<sequence length="69" mass="7114">MVDTTYQVRGMTCGHCVSAVSAEVGAIAGVRDVQVDLATGRVTVTSEQPVATESVRAAVDEAGYDLVEA</sequence>
<dbReference type="STRING" id="1150864.MILUP08_40571"/>
<dbReference type="InterPro" id="IPR036163">
    <property type="entry name" value="HMA_dom_sf"/>
</dbReference>
<dbReference type="InterPro" id="IPR006121">
    <property type="entry name" value="HMA_dom"/>
</dbReference>
<dbReference type="Pfam" id="PF00403">
    <property type="entry name" value="HMA"/>
    <property type="match status" value="1"/>
</dbReference>
<dbReference type="NCBIfam" id="TIGR00003">
    <property type="entry name" value="copper ion binding protein"/>
    <property type="match status" value="1"/>
</dbReference>
<dbReference type="InterPro" id="IPR000428">
    <property type="entry name" value="Cu-bd"/>
</dbReference>
<reference evidence="5" key="1">
    <citation type="journal article" date="2012" name="J. Bacteriol.">
        <title>Genome Sequence of Micromonospora lupini Lupac 08, Isolated from Root Nodules of Lupinus angustifolius.</title>
        <authorList>
            <person name="Alonso-Vega P."/>
            <person name="Normand P."/>
            <person name="Bacigalupe R."/>
            <person name="Pujic P."/>
            <person name="Lajus A."/>
            <person name="Vallenet D."/>
            <person name="Carro L."/>
            <person name="Coll P."/>
            <person name="Trujillo M.E."/>
        </authorList>
    </citation>
    <scope>NUCLEOTIDE SEQUENCE [LARGE SCALE GENOMIC DNA]</scope>
    <source>
        <strain evidence="5">Lupac 08</strain>
    </source>
</reference>
<evidence type="ECO:0000313" key="5">
    <source>
        <dbReference type="Proteomes" id="UP000003448"/>
    </source>
</evidence>
<dbReference type="CDD" id="cd00371">
    <property type="entry name" value="HMA"/>
    <property type="match status" value="1"/>
</dbReference>
<comment type="caution">
    <text evidence="4">The sequence shown here is derived from an EMBL/GenBank/DDBJ whole genome shotgun (WGS) entry which is preliminary data.</text>
</comment>
<protein>
    <submittedName>
        <fullName evidence="4">Copper chaperone CopZ</fullName>
    </submittedName>
</protein>
<dbReference type="GO" id="GO:0006825">
    <property type="term" value="P:copper ion transport"/>
    <property type="evidence" value="ECO:0007669"/>
    <property type="project" value="InterPro"/>
</dbReference>
<dbReference type="PRINTS" id="PR00944">
    <property type="entry name" value="CUEXPORT"/>
</dbReference>
<evidence type="ECO:0000259" key="3">
    <source>
        <dbReference type="PROSITE" id="PS50846"/>
    </source>
</evidence>
<dbReference type="OrthoDB" id="9813965at2"/>